<evidence type="ECO:0000256" key="1">
    <source>
        <dbReference type="ARBA" id="ARBA00022692"/>
    </source>
</evidence>
<dbReference type="SUPFAM" id="SSF103473">
    <property type="entry name" value="MFS general substrate transporter"/>
    <property type="match status" value="1"/>
</dbReference>
<protein>
    <submittedName>
        <fullName evidence="6">MFS transporter</fullName>
    </submittedName>
</protein>
<comment type="caution">
    <text evidence="6">The sequence shown here is derived from an EMBL/GenBank/DDBJ whole genome shotgun (WGS) entry which is preliminary data.</text>
</comment>
<accession>A0A3S3LEV1</accession>
<feature type="transmembrane region" description="Helical" evidence="4">
    <location>
        <begin position="160"/>
        <end position="181"/>
    </location>
</feature>
<evidence type="ECO:0000256" key="4">
    <source>
        <dbReference type="SAM" id="Phobius"/>
    </source>
</evidence>
<dbReference type="InterPro" id="IPR020846">
    <property type="entry name" value="MFS_dom"/>
</dbReference>
<feature type="transmembrane region" description="Helical" evidence="4">
    <location>
        <begin position="131"/>
        <end position="154"/>
    </location>
</feature>
<dbReference type="InterPro" id="IPR011701">
    <property type="entry name" value="MFS"/>
</dbReference>
<sequence length="385" mass="38895">MQTRWGAIFALWFAGLCAAGQFAKVGVIFQELAAIWPEAGTRLGLVVSVVGAVGIVFGTTAGLIVARAGARRIIIGALVAGAGLSALQCLGLPLGLMIASRVAEGFAHLAIVVAGPVLIAGAAAPRDQAAAMTLWSTFFGLAFAVTAFFGLPFAQAHGAAALWAVHAGLMLVAAGLLAVVLPRETILPAPPLQLGTVLRDHLAIYASPRIAAPALGFIFYTMIFVAALTLVPGLVEPRWRGLTAALMPLLSIASSLGLGVQFTRRIGAVRTAQIGFAVGALAAAGWAVTSGAAQVGAAFLLSAGLGFVQGASFAAIPELNETPASRAQAAGAIAQLGNVGTTLGTPLLLALTAAMGPQAIAAFALPLCLGGIAMHLWLSHRRARA</sequence>
<feature type="transmembrane region" description="Helical" evidence="4">
    <location>
        <begin position="43"/>
        <end position="66"/>
    </location>
</feature>
<dbReference type="InterPro" id="IPR036259">
    <property type="entry name" value="MFS_trans_sf"/>
</dbReference>
<feature type="transmembrane region" description="Helical" evidence="4">
    <location>
        <begin position="329"/>
        <end position="353"/>
    </location>
</feature>
<feature type="transmembrane region" description="Helical" evidence="4">
    <location>
        <begin position="241"/>
        <end position="260"/>
    </location>
</feature>
<dbReference type="Proteomes" id="UP000288071">
    <property type="component" value="Unassembled WGS sequence"/>
</dbReference>
<feature type="transmembrane region" description="Helical" evidence="4">
    <location>
        <begin position="105"/>
        <end position="124"/>
    </location>
</feature>
<feature type="transmembrane region" description="Helical" evidence="4">
    <location>
        <begin position="272"/>
        <end position="289"/>
    </location>
</feature>
<evidence type="ECO:0000259" key="5">
    <source>
        <dbReference type="PROSITE" id="PS50850"/>
    </source>
</evidence>
<dbReference type="AlphaFoldDB" id="A0A3S3LEV1"/>
<evidence type="ECO:0000256" key="3">
    <source>
        <dbReference type="ARBA" id="ARBA00023136"/>
    </source>
</evidence>
<evidence type="ECO:0000256" key="2">
    <source>
        <dbReference type="ARBA" id="ARBA00022989"/>
    </source>
</evidence>
<name>A0A3S3LEV1_9RHOB</name>
<feature type="transmembrane region" description="Helical" evidence="4">
    <location>
        <begin position="214"/>
        <end position="235"/>
    </location>
</feature>
<dbReference type="GO" id="GO:0022857">
    <property type="term" value="F:transmembrane transporter activity"/>
    <property type="evidence" value="ECO:0007669"/>
    <property type="project" value="InterPro"/>
</dbReference>
<keyword evidence="1 4" id="KW-0812">Transmembrane</keyword>
<keyword evidence="3 4" id="KW-0472">Membrane</keyword>
<reference evidence="6" key="2">
    <citation type="submission" date="2019-01" db="EMBL/GenBank/DDBJ databases">
        <authorList>
            <person name="Li Y."/>
        </authorList>
    </citation>
    <scope>NUCLEOTIDE SEQUENCE [LARGE SCALE GENOMIC DNA]</scope>
    <source>
        <strain evidence="6">CGMCC 1.12963</strain>
    </source>
</reference>
<dbReference type="EMBL" id="SAVA01000002">
    <property type="protein sequence ID" value="RWR53888.1"/>
    <property type="molecule type" value="Genomic_DNA"/>
</dbReference>
<feature type="transmembrane region" description="Helical" evidence="4">
    <location>
        <begin position="73"/>
        <end position="99"/>
    </location>
</feature>
<evidence type="ECO:0000313" key="7">
    <source>
        <dbReference type="Proteomes" id="UP000288071"/>
    </source>
</evidence>
<organism evidence="6 7">
    <name type="scientific">Paenirhodobacter huangdaonensis</name>
    <dbReference type="NCBI Taxonomy" id="2501515"/>
    <lineage>
        <taxon>Bacteria</taxon>
        <taxon>Pseudomonadati</taxon>
        <taxon>Pseudomonadota</taxon>
        <taxon>Alphaproteobacteria</taxon>
        <taxon>Rhodobacterales</taxon>
        <taxon>Rhodobacter group</taxon>
        <taxon>Paenirhodobacter</taxon>
    </lineage>
</organism>
<dbReference type="Gene3D" id="1.20.1250.20">
    <property type="entry name" value="MFS general substrate transporter like domains"/>
    <property type="match status" value="1"/>
</dbReference>
<feature type="transmembrane region" description="Helical" evidence="4">
    <location>
        <begin position="359"/>
        <end position="378"/>
    </location>
</feature>
<gene>
    <name evidence="6" type="ORF">EOW66_04540</name>
</gene>
<keyword evidence="2 4" id="KW-1133">Transmembrane helix</keyword>
<dbReference type="PROSITE" id="PS50850">
    <property type="entry name" value="MFS"/>
    <property type="match status" value="1"/>
</dbReference>
<keyword evidence="7" id="KW-1185">Reference proteome</keyword>
<feature type="transmembrane region" description="Helical" evidence="4">
    <location>
        <begin position="295"/>
        <end position="317"/>
    </location>
</feature>
<feature type="domain" description="Major facilitator superfamily (MFS) profile" evidence="5">
    <location>
        <begin position="7"/>
        <end position="382"/>
    </location>
</feature>
<dbReference type="Pfam" id="PF07690">
    <property type="entry name" value="MFS_1"/>
    <property type="match status" value="1"/>
</dbReference>
<dbReference type="RefSeq" id="WP_128155170.1">
    <property type="nucleotide sequence ID" value="NZ_JBHSOM010000016.1"/>
</dbReference>
<evidence type="ECO:0000313" key="6">
    <source>
        <dbReference type="EMBL" id="RWR53888.1"/>
    </source>
</evidence>
<reference evidence="6" key="1">
    <citation type="submission" date="2019-01" db="EMBL/GenBank/DDBJ databases">
        <title>Sinorhodobacter populi sp. nov. isolated from the symptomatic bark tissue of Populus euramericana canker.</title>
        <authorList>
            <person name="Xu G."/>
        </authorList>
    </citation>
    <scope>NUCLEOTIDE SEQUENCE [LARGE SCALE GENOMIC DNA]</scope>
    <source>
        <strain evidence="6">CGMCC 1.12963</strain>
    </source>
</reference>
<proteinExistence type="predicted"/>